<dbReference type="RefSeq" id="WP_070070723.1">
    <property type="nucleotide sequence ID" value="NZ_MKKK01000056.1"/>
</dbReference>
<dbReference type="PROSITE" id="PS51257">
    <property type="entry name" value="PROKAR_LIPOPROTEIN"/>
    <property type="match status" value="1"/>
</dbReference>
<dbReference type="Proteomes" id="UP000185895">
    <property type="component" value="Unassembled WGS sequence"/>
</dbReference>
<reference evidence="2 3" key="1">
    <citation type="submission" date="2016-09" db="EMBL/GenBank/DDBJ databases">
        <authorList>
            <person name="Capua I."/>
            <person name="De Benedictis P."/>
            <person name="Joannis T."/>
            <person name="Lombin L.H."/>
            <person name="Cattoli G."/>
        </authorList>
    </citation>
    <scope>NUCLEOTIDE SEQUENCE [LARGE SCALE GENOMIC DNA]</scope>
    <source>
        <strain evidence="2 3">ANC 4671</strain>
    </source>
</reference>
<comment type="caution">
    <text evidence="2">The sequence shown here is derived from an EMBL/GenBank/DDBJ whole genome shotgun (WGS) entry which is preliminary data.</text>
</comment>
<evidence type="ECO:0008006" key="4">
    <source>
        <dbReference type="Google" id="ProtNLM"/>
    </source>
</evidence>
<feature type="chain" id="PRO_5043144558" description="Lipoprotein" evidence="1">
    <location>
        <begin position="22"/>
        <end position="85"/>
    </location>
</feature>
<keyword evidence="1" id="KW-0732">Signal</keyword>
<dbReference type="OrthoDB" id="6636552at2"/>
<sequence>MRMYLSALSLVLIGVSAVGCASKEERQFISGCKTGGIEGSTCKCIYKRLEDKYGEDGFKNQLYTMSQTEQFQNDMMQSTMQCMRE</sequence>
<proteinExistence type="predicted"/>
<gene>
    <name evidence="2" type="ORF">BJI46_05290</name>
</gene>
<dbReference type="EMBL" id="MKKK01000056">
    <property type="protein sequence ID" value="OEY93153.1"/>
    <property type="molecule type" value="Genomic_DNA"/>
</dbReference>
<evidence type="ECO:0000313" key="3">
    <source>
        <dbReference type="Proteomes" id="UP000185895"/>
    </source>
</evidence>
<dbReference type="AlphaFoldDB" id="A0A1E7R1G0"/>
<protein>
    <recommendedName>
        <fullName evidence="4">Lipoprotein</fullName>
    </recommendedName>
</protein>
<name>A0A1E7R1G0_9GAMM</name>
<organism evidence="2 3">
    <name type="scientific">Acinetobacter qingfengensis</name>
    <dbReference type="NCBI Taxonomy" id="1262585"/>
    <lineage>
        <taxon>Bacteria</taxon>
        <taxon>Pseudomonadati</taxon>
        <taxon>Pseudomonadota</taxon>
        <taxon>Gammaproteobacteria</taxon>
        <taxon>Moraxellales</taxon>
        <taxon>Moraxellaceae</taxon>
        <taxon>Acinetobacter</taxon>
    </lineage>
</organism>
<evidence type="ECO:0000256" key="1">
    <source>
        <dbReference type="SAM" id="SignalP"/>
    </source>
</evidence>
<evidence type="ECO:0000313" key="2">
    <source>
        <dbReference type="EMBL" id="OEY93153.1"/>
    </source>
</evidence>
<keyword evidence="3" id="KW-1185">Reference proteome</keyword>
<accession>A0A1E7R1G0</accession>
<dbReference type="STRING" id="1262585.BJI46_05290"/>
<feature type="signal peptide" evidence="1">
    <location>
        <begin position="1"/>
        <end position="21"/>
    </location>
</feature>